<evidence type="ECO:0000256" key="1">
    <source>
        <dbReference type="ARBA" id="ARBA00023015"/>
    </source>
</evidence>
<dbReference type="Pfam" id="PF21597">
    <property type="entry name" value="TetR_C_43"/>
    <property type="match status" value="1"/>
</dbReference>
<dbReference type="RefSeq" id="WP_164310386.1">
    <property type="nucleotide sequence ID" value="NZ_BAABAD010000004.1"/>
</dbReference>
<keyword evidence="1" id="KW-0805">Transcription regulation</keyword>
<keyword evidence="3" id="KW-0804">Transcription</keyword>
<dbReference type="PANTHER" id="PTHR30055">
    <property type="entry name" value="HTH-TYPE TRANSCRIPTIONAL REGULATOR RUTR"/>
    <property type="match status" value="1"/>
</dbReference>
<keyword evidence="8" id="KW-1185">Reference proteome</keyword>
<dbReference type="InterPro" id="IPR009057">
    <property type="entry name" value="Homeodomain-like_sf"/>
</dbReference>
<protein>
    <submittedName>
        <fullName evidence="7">TetR/AcrR family transcriptional regulator</fullName>
    </submittedName>
</protein>
<evidence type="ECO:0000256" key="2">
    <source>
        <dbReference type="ARBA" id="ARBA00023125"/>
    </source>
</evidence>
<evidence type="ECO:0000256" key="3">
    <source>
        <dbReference type="ARBA" id="ARBA00023163"/>
    </source>
</evidence>
<keyword evidence="2 4" id="KW-0238">DNA-binding</keyword>
<dbReference type="SUPFAM" id="SSF48498">
    <property type="entry name" value="Tetracyclin repressor-like, C-terminal domain"/>
    <property type="match status" value="1"/>
</dbReference>
<reference evidence="7 8" key="1">
    <citation type="submission" date="2020-09" db="EMBL/GenBank/DDBJ databases">
        <title>Novel species in genus Gordonia.</title>
        <authorList>
            <person name="Zhang G."/>
        </authorList>
    </citation>
    <scope>NUCLEOTIDE SEQUENCE [LARGE SCALE GENOMIC DNA]</scope>
    <source>
        <strain evidence="7 8">ON-33</strain>
    </source>
</reference>
<feature type="region of interest" description="Disordered" evidence="5">
    <location>
        <begin position="1"/>
        <end position="29"/>
    </location>
</feature>
<evidence type="ECO:0000256" key="5">
    <source>
        <dbReference type="SAM" id="MobiDB-lite"/>
    </source>
</evidence>
<dbReference type="InterPro" id="IPR050109">
    <property type="entry name" value="HTH-type_TetR-like_transc_reg"/>
</dbReference>
<dbReference type="InterPro" id="IPR001647">
    <property type="entry name" value="HTH_TetR"/>
</dbReference>
<dbReference type="Gene3D" id="1.10.357.10">
    <property type="entry name" value="Tetracycline Repressor, domain 2"/>
    <property type="match status" value="1"/>
</dbReference>
<feature type="domain" description="HTH tetR-type" evidence="6">
    <location>
        <begin position="31"/>
        <end position="90"/>
    </location>
</feature>
<organism evidence="7 8">
    <name type="scientific">Gordonia hankookensis</name>
    <dbReference type="NCBI Taxonomy" id="589403"/>
    <lineage>
        <taxon>Bacteria</taxon>
        <taxon>Bacillati</taxon>
        <taxon>Actinomycetota</taxon>
        <taxon>Actinomycetes</taxon>
        <taxon>Mycobacteriales</taxon>
        <taxon>Gordoniaceae</taxon>
        <taxon>Gordonia</taxon>
    </lineage>
</organism>
<name>A0ABR7WDA0_9ACTN</name>
<sequence>MGARSRPAAKTVDETNAPAPTSQRPTRADAARNYDKLVAAAQELFATEGTDVALDKVAAEAGVGVGTLYRHFPNRAALLEATFRSYSAQIVADGWRLLDSESAVAALEGMFAAYMATAGTKRGMREAILVAVGNDAPVFEETRTNSRELMTAILEAGRRSGDFRDDVEPADITRLMGGLSMTCVAEDTEETRRRLIGVVLDGLRPRGR</sequence>
<dbReference type="Pfam" id="PF00440">
    <property type="entry name" value="TetR_N"/>
    <property type="match status" value="1"/>
</dbReference>
<dbReference type="PRINTS" id="PR00455">
    <property type="entry name" value="HTHTETR"/>
</dbReference>
<evidence type="ECO:0000259" key="6">
    <source>
        <dbReference type="PROSITE" id="PS50977"/>
    </source>
</evidence>
<proteinExistence type="predicted"/>
<evidence type="ECO:0000256" key="4">
    <source>
        <dbReference type="PROSITE-ProRule" id="PRU00335"/>
    </source>
</evidence>
<dbReference type="InterPro" id="IPR049445">
    <property type="entry name" value="TetR_SbtR-like_C"/>
</dbReference>
<evidence type="ECO:0000313" key="7">
    <source>
        <dbReference type="EMBL" id="MBD1320768.1"/>
    </source>
</evidence>
<evidence type="ECO:0000313" key="8">
    <source>
        <dbReference type="Proteomes" id="UP000602395"/>
    </source>
</evidence>
<dbReference type="Proteomes" id="UP000602395">
    <property type="component" value="Unassembled WGS sequence"/>
</dbReference>
<accession>A0ABR7WDA0</accession>
<dbReference type="InterPro" id="IPR036271">
    <property type="entry name" value="Tet_transcr_reg_TetR-rel_C_sf"/>
</dbReference>
<comment type="caution">
    <text evidence="7">The sequence shown here is derived from an EMBL/GenBank/DDBJ whole genome shotgun (WGS) entry which is preliminary data.</text>
</comment>
<feature type="DNA-binding region" description="H-T-H motif" evidence="4">
    <location>
        <begin position="53"/>
        <end position="72"/>
    </location>
</feature>
<dbReference type="EMBL" id="JACWMS010000002">
    <property type="protein sequence ID" value="MBD1320768.1"/>
    <property type="molecule type" value="Genomic_DNA"/>
</dbReference>
<dbReference type="PROSITE" id="PS50977">
    <property type="entry name" value="HTH_TETR_2"/>
    <property type="match status" value="1"/>
</dbReference>
<dbReference type="SUPFAM" id="SSF46689">
    <property type="entry name" value="Homeodomain-like"/>
    <property type="match status" value="1"/>
</dbReference>
<gene>
    <name evidence="7" type="ORF">IDF66_14380</name>
</gene>
<dbReference type="PANTHER" id="PTHR30055:SF234">
    <property type="entry name" value="HTH-TYPE TRANSCRIPTIONAL REGULATOR BETI"/>
    <property type="match status" value="1"/>
</dbReference>